<dbReference type="AlphaFoldDB" id="A0AAJ0GNN2"/>
<comment type="caution">
    <text evidence="1">The sequence shown here is derived from an EMBL/GenBank/DDBJ whole genome shotgun (WGS) entry which is preliminary data.</text>
</comment>
<dbReference type="GeneID" id="87888577"/>
<reference evidence="1" key="1">
    <citation type="journal article" date="2023" name="Mol. Phylogenet. Evol.">
        <title>Genome-scale phylogeny and comparative genomics of the fungal order Sordariales.</title>
        <authorList>
            <person name="Hensen N."/>
            <person name="Bonometti L."/>
            <person name="Westerberg I."/>
            <person name="Brannstrom I.O."/>
            <person name="Guillou S."/>
            <person name="Cros-Aarteil S."/>
            <person name="Calhoun S."/>
            <person name="Haridas S."/>
            <person name="Kuo A."/>
            <person name="Mondo S."/>
            <person name="Pangilinan J."/>
            <person name="Riley R."/>
            <person name="LaButti K."/>
            <person name="Andreopoulos B."/>
            <person name="Lipzen A."/>
            <person name="Chen C."/>
            <person name="Yan M."/>
            <person name="Daum C."/>
            <person name="Ng V."/>
            <person name="Clum A."/>
            <person name="Steindorff A."/>
            <person name="Ohm R.A."/>
            <person name="Martin F."/>
            <person name="Silar P."/>
            <person name="Natvig D.O."/>
            <person name="Lalanne C."/>
            <person name="Gautier V."/>
            <person name="Ament-Velasquez S.L."/>
            <person name="Kruys A."/>
            <person name="Hutchinson M.I."/>
            <person name="Powell A.J."/>
            <person name="Barry K."/>
            <person name="Miller A.N."/>
            <person name="Grigoriev I.V."/>
            <person name="Debuchy R."/>
            <person name="Gladieux P."/>
            <person name="Hiltunen Thoren M."/>
            <person name="Johannesson H."/>
        </authorList>
    </citation>
    <scope>NUCLEOTIDE SEQUENCE</scope>
    <source>
        <strain evidence="1">CBS 333.67</strain>
    </source>
</reference>
<dbReference type="Proteomes" id="UP001273166">
    <property type="component" value="Unassembled WGS sequence"/>
</dbReference>
<organism evidence="1 2">
    <name type="scientific">Chaetomium strumarium</name>
    <dbReference type="NCBI Taxonomy" id="1170767"/>
    <lineage>
        <taxon>Eukaryota</taxon>
        <taxon>Fungi</taxon>
        <taxon>Dikarya</taxon>
        <taxon>Ascomycota</taxon>
        <taxon>Pezizomycotina</taxon>
        <taxon>Sordariomycetes</taxon>
        <taxon>Sordariomycetidae</taxon>
        <taxon>Sordariales</taxon>
        <taxon>Chaetomiaceae</taxon>
        <taxon>Chaetomium</taxon>
    </lineage>
</organism>
<keyword evidence="2" id="KW-1185">Reference proteome</keyword>
<dbReference type="EMBL" id="JAUDZG010000006">
    <property type="protein sequence ID" value="KAK3303266.1"/>
    <property type="molecule type" value="Genomic_DNA"/>
</dbReference>
<reference evidence="1" key="2">
    <citation type="submission" date="2023-06" db="EMBL/GenBank/DDBJ databases">
        <authorList>
            <consortium name="Lawrence Berkeley National Laboratory"/>
            <person name="Mondo S.J."/>
            <person name="Hensen N."/>
            <person name="Bonometti L."/>
            <person name="Westerberg I."/>
            <person name="Brannstrom I.O."/>
            <person name="Guillou S."/>
            <person name="Cros-Aarteil S."/>
            <person name="Calhoun S."/>
            <person name="Haridas S."/>
            <person name="Kuo A."/>
            <person name="Pangilinan J."/>
            <person name="Riley R."/>
            <person name="Labutti K."/>
            <person name="Andreopoulos B."/>
            <person name="Lipzen A."/>
            <person name="Chen C."/>
            <person name="Yanf M."/>
            <person name="Daum C."/>
            <person name="Ng V."/>
            <person name="Clum A."/>
            <person name="Steindorff A."/>
            <person name="Ohm R."/>
            <person name="Martin F."/>
            <person name="Silar P."/>
            <person name="Natvig D."/>
            <person name="Lalanne C."/>
            <person name="Gautier V."/>
            <person name="Ament-Velasquez S.L."/>
            <person name="Kruys A."/>
            <person name="Hutchinson M.I."/>
            <person name="Powell A.J."/>
            <person name="Barry K."/>
            <person name="Miller A.N."/>
            <person name="Grigoriev I.V."/>
            <person name="Debuchy R."/>
            <person name="Gladieux P."/>
            <person name="Thoren M.H."/>
            <person name="Johannesson H."/>
        </authorList>
    </citation>
    <scope>NUCLEOTIDE SEQUENCE</scope>
    <source>
        <strain evidence="1">CBS 333.67</strain>
    </source>
</reference>
<sequence>MCFNLVVVTCVVVDWFSCINYSRPVPHLSHSFRRMRLCIVVMQSRSQEPSSAPPLNSTTWLLKMTRKQAGTGMHIPLVADRYQSRGH</sequence>
<name>A0AAJ0GNN2_9PEZI</name>
<gene>
    <name evidence="1" type="ORF">B0T15DRAFT_539664</name>
</gene>
<protein>
    <submittedName>
        <fullName evidence="1">Uncharacterized protein</fullName>
    </submittedName>
</protein>
<evidence type="ECO:0000313" key="1">
    <source>
        <dbReference type="EMBL" id="KAK3303266.1"/>
    </source>
</evidence>
<evidence type="ECO:0000313" key="2">
    <source>
        <dbReference type="Proteomes" id="UP001273166"/>
    </source>
</evidence>
<proteinExistence type="predicted"/>
<accession>A0AAJ0GNN2</accession>
<dbReference type="RefSeq" id="XP_062719046.1">
    <property type="nucleotide sequence ID" value="XM_062869748.1"/>
</dbReference>